<organism evidence="8 11">
    <name type="scientific">Lingula anatina</name>
    <name type="common">Brachiopod</name>
    <name type="synonym">Lingula unguis</name>
    <dbReference type="NCBI Taxonomy" id="7574"/>
    <lineage>
        <taxon>Eukaryota</taxon>
        <taxon>Metazoa</taxon>
        <taxon>Spiralia</taxon>
        <taxon>Lophotrochozoa</taxon>
        <taxon>Brachiopoda</taxon>
        <taxon>Linguliformea</taxon>
        <taxon>Lingulata</taxon>
        <taxon>Lingulida</taxon>
        <taxon>Linguloidea</taxon>
        <taxon>Lingulidae</taxon>
        <taxon>Lingula</taxon>
    </lineage>
</organism>
<feature type="chain" id="PRO_5014545856" evidence="6">
    <location>
        <begin position="22"/>
        <end position="410"/>
    </location>
</feature>
<dbReference type="OrthoDB" id="9990035at2759"/>
<dbReference type="PROSITE" id="PS00514">
    <property type="entry name" value="FIBRINOGEN_C_1"/>
    <property type="match status" value="1"/>
</dbReference>
<dbReference type="InterPro" id="IPR002181">
    <property type="entry name" value="Fibrinogen_a/b/g_C_dom"/>
</dbReference>
<keyword evidence="4" id="KW-0325">Glycoprotein</keyword>
<evidence type="ECO:0000313" key="9">
    <source>
        <dbReference type="RefSeq" id="XP_013402618.1"/>
    </source>
</evidence>
<dbReference type="InterPro" id="IPR037579">
    <property type="entry name" value="FIB_ANG-like"/>
</dbReference>
<dbReference type="PANTHER" id="PTHR47221:SF5">
    <property type="entry name" value="FIBRINOGEN C-TERMINAL DOMAIN-CONTAINING PROTEIN"/>
    <property type="match status" value="1"/>
</dbReference>
<dbReference type="KEGG" id="lak:106168198"/>
<dbReference type="GO" id="GO:0034116">
    <property type="term" value="P:positive regulation of heterotypic cell-cell adhesion"/>
    <property type="evidence" value="ECO:0007669"/>
    <property type="project" value="TreeGrafter"/>
</dbReference>
<evidence type="ECO:0000256" key="5">
    <source>
        <dbReference type="SAM" id="Coils"/>
    </source>
</evidence>
<dbReference type="InterPro" id="IPR014716">
    <property type="entry name" value="Fibrinogen_a/b/g_C_1"/>
</dbReference>
<dbReference type="FunFam" id="3.90.215.10:FF:000001">
    <property type="entry name" value="Tenascin isoform 1"/>
    <property type="match status" value="1"/>
</dbReference>
<feature type="domain" description="Fibrinogen C-terminal" evidence="7">
    <location>
        <begin position="173"/>
        <end position="400"/>
    </location>
</feature>
<evidence type="ECO:0000256" key="1">
    <source>
        <dbReference type="ARBA" id="ARBA00004613"/>
    </source>
</evidence>
<dbReference type="Gene3D" id="3.90.215.10">
    <property type="entry name" value="Gamma Fibrinogen, chain A, domain 1"/>
    <property type="match status" value="1"/>
</dbReference>
<dbReference type="GeneID" id="106168198"/>
<evidence type="ECO:0000313" key="8">
    <source>
        <dbReference type="Proteomes" id="UP000085678"/>
    </source>
</evidence>
<dbReference type="SUPFAM" id="SSF56496">
    <property type="entry name" value="Fibrinogen C-terminal domain-like"/>
    <property type="match status" value="1"/>
</dbReference>
<dbReference type="PROSITE" id="PS51406">
    <property type="entry name" value="FIBRINOGEN_C_2"/>
    <property type="match status" value="1"/>
</dbReference>
<comment type="subcellular location">
    <subcellularLocation>
        <location evidence="1">Secreted</location>
    </subcellularLocation>
</comment>
<evidence type="ECO:0000256" key="3">
    <source>
        <dbReference type="ARBA" id="ARBA00023157"/>
    </source>
</evidence>
<keyword evidence="8" id="KW-1185">Reference proteome</keyword>
<evidence type="ECO:0000256" key="6">
    <source>
        <dbReference type="SAM" id="SignalP"/>
    </source>
</evidence>
<dbReference type="GO" id="GO:0005201">
    <property type="term" value="F:extracellular matrix structural constituent"/>
    <property type="evidence" value="ECO:0007669"/>
    <property type="project" value="TreeGrafter"/>
</dbReference>
<reference evidence="9 10" key="1">
    <citation type="submission" date="2025-04" db="UniProtKB">
        <authorList>
            <consortium name="RefSeq"/>
        </authorList>
    </citation>
    <scope>IDENTIFICATION</scope>
    <source>
        <tissue evidence="9 10">Gonads</tissue>
    </source>
</reference>
<evidence type="ECO:0000313" key="10">
    <source>
        <dbReference type="RefSeq" id="XP_013402619.1"/>
    </source>
</evidence>
<name>A0A1S3IWQ3_LINAN</name>
<dbReference type="GO" id="GO:0005577">
    <property type="term" value="C:fibrinogen complex"/>
    <property type="evidence" value="ECO:0007669"/>
    <property type="project" value="TreeGrafter"/>
</dbReference>
<evidence type="ECO:0000259" key="7">
    <source>
        <dbReference type="PROSITE" id="PS51406"/>
    </source>
</evidence>
<keyword evidence="3" id="KW-1015">Disulfide bond</keyword>
<dbReference type="InterPro" id="IPR036056">
    <property type="entry name" value="Fibrinogen-like_C"/>
</dbReference>
<dbReference type="RefSeq" id="XP_013402618.1">
    <property type="nucleotide sequence ID" value="XM_013547164.2"/>
</dbReference>
<evidence type="ECO:0000256" key="2">
    <source>
        <dbReference type="ARBA" id="ARBA00022525"/>
    </source>
</evidence>
<sequence>MDASGVRALASLLVLVSHVLAQDMMLYDSTFQSGQAGQLNGKCTCANITNLENAANRRMLTMEQRFTALIMEERRRNENQSEEMRTLSHRLHHLNKQFNTVQDKETKQSAVIKHLRDEMARQQSTMDNLQSDVQRLQALVGNLTSSLGSLKQAPSQTQAHVTPTAKVETTDVPFVPLFPKDCEEVYKNGGLRYPGEYYIMIQPSDTDHAFKACCRITNESGWTVIQRRQDGSVNFFRKWEDYKTGFGDLKGEFWLGNDHIHDLTSQGAYKLRIEMETWEGKSYYAEYDSFSVGAESDLYKLSVKGYHGNAGDSLTSYWENHDGQPFSTVDRDNDDRYYDNCAKHYRGAWWFKSCFESHLNGVYYQKGKHNNYFVRNGVQWNTIHLHSSLKYAIMMVKPNESPSMITNEVQ</sequence>
<dbReference type="RefSeq" id="XP_013402620.1">
    <property type="nucleotide sequence ID" value="XM_013547166.2"/>
</dbReference>
<evidence type="ECO:0000313" key="11">
    <source>
        <dbReference type="RefSeq" id="XP_013402620.1"/>
    </source>
</evidence>
<feature type="signal peptide" evidence="6">
    <location>
        <begin position="1"/>
        <end position="21"/>
    </location>
</feature>
<dbReference type="AlphaFoldDB" id="A0A1S3IWQ3"/>
<protein>
    <submittedName>
        <fullName evidence="9 10">Fibrinogen-like protein 1</fullName>
    </submittedName>
</protein>
<dbReference type="PANTHER" id="PTHR47221">
    <property type="entry name" value="FIBRINOGEN ALPHA CHAIN"/>
    <property type="match status" value="1"/>
</dbReference>
<evidence type="ECO:0000256" key="4">
    <source>
        <dbReference type="ARBA" id="ARBA00023180"/>
    </source>
</evidence>
<accession>A0A1S3IWQ3</accession>
<dbReference type="CDD" id="cd00087">
    <property type="entry name" value="FReD"/>
    <property type="match status" value="1"/>
</dbReference>
<dbReference type="RefSeq" id="XP_013402619.1">
    <property type="nucleotide sequence ID" value="XM_013547165.2"/>
</dbReference>
<dbReference type="GO" id="GO:0030674">
    <property type="term" value="F:protein-macromolecule adaptor activity"/>
    <property type="evidence" value="ECO:0007669"/>
    <property type="project" value="TreeGrafter"/>
</dbReference>
<gene>
    <name evidence="9 10 11" type="primary">LOC106168198</name>
</gene>
<feature type="coiled-coil region" evidence="5">
    <location>
        <begin position="70"/>
        <end position="146"/>
    </location>
</feature>
<dbReference type="Proteomes" id="UP000085678">
    <property type="component" value="Unplaced"/>
</dbReference>
<dbReference type="InterPro" id="IPR020837">
    <property type="entry name" value="Fibrinogen_CS"/>
</dbReference>
<keyword evidence="2" id="KW-0964">Secreted</keyword>
<keyword evidence="6" id="KW-0732">Signal</keyword>
<dbReference type="Pfam" id="PF00147">
    <property type="entry name" value="Fibrinogen_C"/>
    <property type="match status" value="1"/>
</dbReference>
<dbReference type="SMART" id="SM00186">
    <property type="entry name" value="FBG"/>
    <property type="match status" value="1"/>
</dbReference>
<keyword evidence="5" id="KW-0175">Coiled coil</keyword>
<proteinExistence type="predicted"/>